<keyword evidence="5" id="KW-1185">Reference proteome</keyword>
<sequence>MSLTNKFLFPKILLILILVLNFQNGFSQEPSFKTEILKWPDGKKAAISLTYDDGTYNQFRVALPIMEELGMKGTFYINTGEIPSSQTRAQFFGRDPKVILAETASIPTNEENIFERASLIRFLDMPGAVSYHDRSGSTYEQGRVEQACKILDEGFAKARELNVSELVYPKIIDGPMIDWDEIRKYASNGHEFGVHTISHPRLAVLDEKNLLFELEACRDEIERELGREQLFSAECPFGTENERVMEYALKMFPALRNRMPEAYLEEINRSGKFDASQDYGKEYIQWQRGPLSKTTPELMNSWVDDILTREDTWLVLVFHGIEGIGWEAIPEDRIRAYFEYIAGKSKDIWVAPFRDVTQYMRQRMNTNMIKTVKKDMISLKLESDLDPYWYRQKLTFKTYIPTDWKSVTFVQGGKTETLEVQKDADGSFVQYNADPNGGELALKNVGQ</sequence>
<evidence type="ECO:0000313" key="5">
    <source>
        <dbReference type="Proteomes" id="UP001142175"/>
    </source>
</evidence>
<protein>
    <submittedName>
        <fullName evidence="4">Polysaccharide deacetylase family protein</fullName>
    </submittedName>
</protein>
<dbReference type="Gene3D" id="3.20.20.370">
    <property type="entry name" value="Glycoside hydrolase/deacetylase"/>
    <property type="match status" value="1"/>
</dbReference>
<dbReference type="EMBL" id="JANSUY010000029">
    <property type="protein sequence ID" value="MCR9017416.1"/>
    <property type="molecule type" value="Genomic_DNA"/>
</dbReference>
<evidence type="ECO:0000259" key="3">
    <source>
        <dbReference type="Pfam" id="PF01522"/>
    </source>
</evidence>
<organism evidence="4 5">
    <name type="scientific">Aquiflexum gelatinilyticum</name>
    <dbReference type="NCBI Taxonomy" id="2961943"/>
    <lineage>
        <taxon>Bacteria</taxon>
        <taxon>Pseudomonadati</taxon>
        <taxon>Bacteroidota</taxon>
        <taxon>Cytophagia</taxon>
        <taxon>Cytophagales</taxon>
        <taxon>Cyclobacteriaceae</taxon>
        <taxon>Aquiflexum</taxon>
    </lineage>
</organism>
<dbReference type="GO" id="GO:0005576">
    <property type="term" value="C:extracellular region"/>
    <property type="evidence" value="ECO:0007669"/>
    <property type="project" value="UniProtKB-SubCell"/>
</dbReference>
<dbReference type="InterPro" id="IPR011330">
    <property type="entry name" value="Glyco_hydro/deAcase_b/a-brl"/>
</dbReference>
<dbReference type="Proteomes" id="UP001142175">
    <property type="component" value="Unassembled WGS sequence"/>
</dbReference>
<gene>
    <name evidence="4" type="ORF">NU887_20435</name>
</gene>
<dbReference type="SUPFAM" id="SSF88713">
    <property type="entry name" value="Glycoside hydrolase/deacetylase"/>
    <property type="match status" value="1"/>
</dbReference>
<feature type="domain" description="NodB homology" evidence="3">
    <location>
        <begin position="42"/>
        <end position="85"/>
    </location>
</feature>
<name>A0A9X2P9M6_9BACT</name>
<dbReference type="AlphaFoldDB" id="A0A9X2P9M6"/>
<proteinExistence type="predicted"/>
<comment type="subcellular location">
    <subcellularLocation>
        <location evidence="1">Secreted</location>
    </subcellularLocation>
</comment>
<accession>A0A9X2P9M6</accession>
<dbReference type="GO" id="GO:0005975">
    <property type="term" value="P:carbohydrate metabolic process"/>
    <property type="evidence" value="ECO:0007669"/>
    <property type="project" value="InterPro"/>
</dbReference>
<comment type="caution">
    <text evidence="4">The sequence shown here is derived from an EMBL/GenBank/DDBJ whole genome shotgun (WGS) entry which is preliminary data.</text>
</comment>
<dbReference type="PANTHER" id="PTHR34216:SF3">
    <property type="entry name" value="POLY-BETA-1,6-N-ACETYL-D-GLUCOSAMINE N-DEACETYLASE"/>
    <property type="match status" value="1"/>
</dbReference>
<dbReference type="InterPro" id="IPR051398">
    <property type="entry name" value="Polysacch_Deacetylase"/>
</dbReference>
<evidence type="ECO:0000256" key="2">
    <source>
        <dbReference type="ARBA" id="ARBA00022729"/>
    </source>
</evidence>
<reference evidence="4" key="1">
    <citation type="submission" date="2022-08" db="EMBL/GenBank/DDBJ databases">
        <authorList>
            <person name="Zhang D."/>
        </authorList>
    </citation>
    <scope>NUCLEOTIDE SEQUENCE</scope>
    <source>
        <strain evidence="4">XJ19-11</strain>
    </source>
</reference>
<dbReference type="InterPro" id="IPR002509">
    <property type="entry name" value="NODB_dom"/>
</dbReference>
<evidence type="ECO:0000313" key="4">
    <source>
        <dbReference type="EMBL" id="MCR9017416.1"/>
    </source>
</evidence>
<dbReference type="PANTHER" id="PTHR34216">
    <property type="match status" value="1"/>
</dbReference>
<evidence type="ECO:0000256" key="1">
    <source>
        <dbReference type="ARBA" id="ARBA00004613"/>
    </source>
</evidence>
<feature type="domain" description="NodB homology" evidence="3">
    <location>
        <begin position="144"/>
        <end position="249"/>
    </location>
</feature>
<dbReference type="RefSeq" id="WP_258425251.1">
    <property type="nucleotide sequence ID" value="NZ_JANSUY010000029.1"/>
</dbReference>
<keyword evidence="2" id="KW-0732">Signal</keyword>
<dbReference type="Pfam" id="PF01522">
    <property type="entry name" value="Polysacc_deac_1"/>
    <property type="match status" value="2"/>
</dbReference>
<dbReference type="CDD" id="cd10918">
    <property type="entry name" value="CE4_NodB_like_5s_6s"/>
    <property type="match status" value="1"/>
</dbReference>
<dbReference type="GO" id="GO:0016810">
    <property type="term" value="F:hydrolase activity, acting on carbon-nitrogen (but not peptide) bonds"/>
    <property type="evidence" value="ECO:0007669"/>
    <property type="project" value="InterPro"/>
</dbReference>